<evidence type="ECO:0000256" key="5">
    <source>
        <dbReference type="ARBA" id="ARBA00022989"/>
    </source>
</evidence>
<dbReference type="PANTHER" id="PTHR30353">
    <property type="entry name" value="INNER MEMBRANE PROTEIN DEDA-RELATED"/>
    <property type="match status" value="1"/>
</dbReference>
<feature type="transmembrane region" description="Helical" evidence="7">
    <location>
        <begin position="121"/>
        <end position="142"/>
    </location>
</feature>
<feature type="transmembrane region" description="Helical" evidence="7">
    <location>
        <begin position="25"/>
        <end position="45"/>
    </location>
</feature>
<keyword evidence="6 7" id="KW-0472">Membrane</keyword>
<sequence length="223" mass="23912">MATFVQFVLQLDQDLEALLVRHGPLAYAILGAIVFCSVGVLPLVILPADMLLFLSGALAAVGVLQPVWLAPLLVAAAVAGKVFNYALARAVASVWNPKRSGWIDKVTARTRALYVRHGAALLLYSPFIAIVRAVAPALAGATKMPFRRFVRFATGGAVIWICSLAGPGYFFGNVPWVRSHLPAAMAIVIGAGVVALVVSLLWRGRRKRRTADPTLPDEKSRCD</sequence>
<keyword evidence="4 7" id="KW-0812">Transmembrane</keyword>
<dbReference type="GO" id="GO:0005886">
    <property type="term" value="C:plasma membrane"/>
    <property type="evidence" value="ECO:0007669"/>
    <property type="project" value="UniProtKB-SubCell"/>
</dbReference>
<evidence type="ECO:0000313" key="10">
    <source>
        <dbReference type="Proteomes" id="UP000199365"/>
    </source>
</evidence>
<evidence type="ECO:0000259" key="8">
    <source>
        <dbReference type="Pfam" id="PF09335"/>
    </source>
</evidence>
<dbReference type="PANTHER" id="PTHR30353:SF0">
    <property type="entry name" value="TRANSMEMBRANE PROTEIN"/>
    <property type="match status" value="1"/>
</dbReference>
<evidence type="ECO:0000256" key="3">
    <source>
        <dbReference type="ARBA" id="ARBA00022475"/>
    </source>
</evidence>
<evidence type="ECO:0000256" key="2">
    <source>
        <dbReference type="ARBA" id="ARBA00010792"/>
    </source>
</evidence>
<dbReference type="STRING" id="157910.SAMN05445850_0686"/>
<feature type="transmembrane region" description="Helical" evidence="7">
    <location>
        <begin position="149"/>
        <end position="171"/>
    </location>
</feature>
<comment type="similarity">
    <text evidence="2 7">Belongs to the DedA family.</text>
</comment>
<dbReference type="Proteomes" id="UP000199365">
    <property type="component" value="Unassembled WGS sequence"/>
</dbReference>
<dbReference type="Pfam" id="PF09335">
    <property type="entry name" value="VTT_dom"/>
    <property type="match status" value="1"/>
</dbReference>
<protein>
    <submittedName>
        <fullName evidence="9">Membrane-associated protein</fullName>
    </submittedName>
</protein>
<evidence type="ECO:0000256" key="1">
    <source>
        <dbReference type="ARBA" id="ARBA00004651"/>
    </source>
</evidence>
<feature type="transmembrane region" description="Helical" evidence="7">
    <location>
        <begin position="183"/>
        <end position="202"/>
    </location>
</feature>
<evidence type="ECO:0000313" key="9">
    <source>
        <dbReference type="EMBL" id="SDQ45712.1"/>
    </source>
</evidence>
<accession>A0A1H1B1E5</accession>
<proteinExistence type="inferred from homology"/>
<evidence type="ECO:0000256" key="7">
    <source>
        <dbReference type="RuleBase" id="RU367016"/>
    </source>
</evidence>
<dbReference type="RefSeq" id="WP_090801427.1">
    <property type="nucleotide sequence ID" value="NZ_FNKX01000001.1"/>
</dbReference>
<organism evidence="9 10">
    <name type="scientific">Paraburkholderia tuberum</name>
    <dbReference type="NCBI Taxonomy" id="157910"/>
    <lineage>
        <taxon>Bacteria</taxon>
        <taxon>Pseudomonadati</taxon>
        <taxon>Pseudomonadota</taxon>
        <taxon>Betaproteobacteria</taxon>
        <taxon>Burkholderiales</taxon>
        <taxon>Burkholderiaceae</taxon>
        <taxon>Paraburkholderia</taxon>
    </lineage>
</organism>
<comment type="subcellular location">
    <subcellularLocation>
        <location evidence="1 7">Cell membrane</location>
        <topology evidence="1 7">Multi-pass membrane protein</topology>
    </subcellularLocation>
</comment>
<dbReference type="InterPro" id="IPR032816">
    <property type="entry name" value="VTT_dom"/>
</dbReference>
<reference evidence="10" key="1">
    <citation type="submission" date="2016-10" db="EMBL/GenBank/DDBJ databases">
        <authorList>
            <person name="Varghese N."/>
            <person name="Submissions S."/>
        </authorList>
    </citation>
    <scope>NUCLEOTIDE SEQUENCE [LARGE SCALE GENOMIC DNA]</scope>
    <source>
        <strain evidence="10">DUS833</strain>
    </source>
</reference>
<keyword evidence="5 7" id="KW-1133">Transmembrane helix</keyword>
<evidence type="ECO:0000256" key="6">
    <source>
        <dbReference type="ARBA" id="ARBA00023136"/>
    </source>
</evidence>
<keyword evidence="10" id="KW-1185">Reference proteome</keyword>
<keyword evidence="3 7" id="KW-1003">Cell membrane</keyword>
<name>A0A1H1B1E5_9BURK</name>
<evidence type="ECO:0000256" key="4">
    <source>
        <dbReference type="ARBA" id="ARBA00022692"/>
    </source>
</evidence>
<dbReference type="AlphaFoldDB" id="A0A1H1B1E5"/>
<dbReference type="InterPro" id="IPR032818">
    <property type="entry name" value="DedA-like"/>
</dbReference>
<dbReference type="EMBL" id="FNKX01000001">
    <property type="protein sequence ID" value="SDQ45712.1"/>
    <property type="molecule type" value="Genomic_DNA"/>
</dbReference>
<feature type="domain" description="VTT" evidence="8">
    <location>
        <begin position="47"/>
        <end position="169"/>
    </location>
</feature>
<feature type="transmembrane region" description="Helical" evidence="7">
    <location>
        <begin position="52"/>
        <end position="79"/>
    </location>
</feature>
<gene>
    <name evidence="9" type="ORF">SAMN05445850_0686</name>
</gene>